<gene>
    <name evidence="7" type="ORF">OTU49_007710</name>
</gene>
<dbReference type="Proteomes" id="UP001445076">
    <property type="component" value="Unassembled WGS sequence"/>
</dbReference>
<feature type="non-terminal residue" evidence="7">
    <location>
        <position position="1"/>
    </location>
</feature>
<dbReference type="Gene3D" id="3.50.50.60">
    <property type="entry name" value="FAD/NAD(P)-binding domain"/>
    <property type="match status" value="1"/>
</dbReference>
<dbReference type="PANTHER" id="PTHR11552">
    <property type="entry name" value="GLUCOSE-METHANOL-CHOLINE GMC OXIDOREDUCTASE"/>
    <property type="match status" value="1"/>
</dbReference>
<dbReference type="GO" id="GO:0016614">
    <property type="term" value="F:oxidoreductase activity, acting on CH-OH group of donors"/>
    <property type="evidence" value="ECO:0007669"/>
    <property type="project" value="InterPro"/>
</dbReference>
<protein>
    <recommendedName>
        <fullName evidence="6">Glucose-methanol-choline oxidoreductase N-terminal domain-containing protein</fullName>
    </recommendedName>
</protein>
<dbReference type="InterPro" id="IPR000172">
    <property type="entry name" value="GMC_OxRdtase_N"/>
</dbReference>
<evidence type="ECO:0000256" key="1">
    <source>
        <dbReference type="ARBA" id="ARBA00001974"/>
    </source>
</evidence>
<keyword evidence="4" id="KW-0274">FAD</keyword>
<evidence type="ECO:0000256" key="5">
    <source>
        <dbReference type="ARBA" id="ARBA00023002"/>
    </source>
</evidence>
<proteinExistence type="inferred from homology"/>
<dbReference type="PANTHER" id="PTHR11552:SF147">
    <property type="entry name" value="CHOLINE DEHYDROGENASE, MITOCHONDRIAL"/>
    <property type="match status" value="1"/>
</dbReference>
<dbReference type="Gene3D" id="4.10.450.10">
    <property type="entry name" value="Glucose Oxidase, domain 2"/>
    <property type="match status" value="1"/>
</dbReference>
<dbReference type="EMBL" id="JARKIK010000062">
    <property type="protein sequence ID" value="KAK8730936.1"/>
    <property type="molecule type" value="Genomic_DNA"/>
</dbReference>
<comment type="caution">
    <text evidence="7">The sequence shown here is derived from an EMBL/GenBank/DDBJ whole genome shotgun (WGS) entry which is preliminary data.</text>
</comment>
<keyword evidence="3" id="KW-0285">Flavoprotein</keyword>
<dbReference type="Pfam" id="PF00732">
    <property type="entry name" value="GMC_oxred_N"/>
    <property type="match status" value="1"/>
</dbReference>
<evidence type="ECO:0000313" key="8">
    <source>
        <dbReference type="Proteomes" id="UP001445076"/>
    </source>
</evidence>
<dbReference type="SUPFAM" id="SSF51905">
    <property type="entry name" value="FAD/NAD(P)-binding domain"/>
    <property type="match status" value="1"/>
</dbReference>
<dbReference type="AlphaFoldDB" id="A0AAW0WU62"/>
<dbReference type="InterPro" id="IPR036188">
    <property type="entry name" value="FAD/NAD-bd_sf"/>
</dbReference>
<evidence type="ECO:0000256" key="4">
    <source>
        <dbReference type="ARBA" id="ARBA00022827"/>
    </source>
</evidence>
<dbReference type="InterPro" id="IPR027424">
    <property type="entry name" value="Glucose_Oxidase_domain_2"/>
</dbReference>
<accession>A0AAW0WU62</accession>
<evidence type="ECO:0000259" key="6">
    <source>
        <dbReference type="Pfam" id="PF00732"/>
    </source>
</evidence>
<reference evidence="7 8" key="1">
    <citation type="journal article" date="2024" name="BMC Genomics">
        <title>Genome assembly of redclaw crayfish (Cherax quadricarinatus) provides insights into its immune adaptation and hypoxia tolerance.</title>
        <authorList>
            <person name="Liu Z."/>
            <person name="Zheng J."/>
            <person name="Li H."/>
            <person name="Fang K."/>
            <person name="Wang S."/>
            <person name="He J."/>
            <person name="Zhou D."/>
            <person name="Weng S."/>
            <person name="Chi M."/>
            <person name="Gu Z."/>
            <person name="He J."/>
            <person name="Li F."/>
            <person name="Wang M."/>
        </authorList>
    </citation>
    <scope>NUCLEOTIDE SEQUENCE [LARGE SCALE GENOMIC DNA]</scope>
    <source>
        <strain evidence="7">ZL_2023a</strain>
    </source>
</reference>
<comment type="cofactor">
    <cofactor evidence="1">
        <name>FAD</name>
        <dbReference type="ChEBI" id="CHEBI:57692"/>
    </cofactor>
</comment>
<dbReference type="GO" id="GO:0050660">
    <property type="term" value="F:flavin adenine dinucleotide binding"/>
    <property type="evidence" value="ECO:0007669"/>
    <property type="project" value="InterPro"/>
</dbReference>
<feature type="non-terminal residue" evidence="7">
    <location>
        <position position="111"/>
    </location>
</feature>
<comment type="similarity">
    <text evidence="2">Belongs to the GMC oxidoreductase family.</text>
</comment>
<evidence type="ECO:0000256" key="2">
    <source>
        <dbReference type="ARBA" id="ARBA00010790"/>
    </source>
</evidence>
<dbReference type="Gene3D" id="3.30.560.10">
    <property type="entry name" value="Glucose Oxidase, domain 3"/>
    <property type="match status" value="1"/>
</dbReference>
<evidence type="ECO:0000313" key="7">
    <source>
        <dbReference type="EMBL" id="KAK8730936.1"/>
    </source>
</evidence>
<name>A0AAW0WU62_CHEQU</name>
<dbReference type="InterPro" id="IPR012132">
    <property type="entry name" value="GMC_OxRdtase"/>
</dbReference>
<sequence>SVEDKSWYSPILHGFLAAGQQLGYHIIDPNGPEMIGFSVPDMTIKDGWRWTTAEAYLKPAADRRNLHVVLNAHVTQIMFDQNKRAVGVRFDHKGESKTALVKREIIVSGGA</sequence>
<organism evidence="7 8">
    <name type="scientific">Cherax quadricarinatus</name>
    <name type="common">Australian red claw crayfish</name>
    <dbReference type="NCBI Taxonomy" id="27406"/>
    <lineage>
        <taxon>Eukaryota</taxon>
        <taxon>Metazoa</taxon>
        <taxon>Ecdysozoa</taxon>
        <taxon>Arthropoda</taxon>
        <taxon>Crustacea</taxon>
        <taxon>Multicrustacea</taxon>
        <taxon>Malacostraca</taxon>
        <taxon>Eumalacostraca</taxon>
        <taxon>Eucarida</taxon>
        <taxon>Decapoda</taxon>
        <taxon>Pleocyemata</taxon>
        <taxon>Astacidea</taxon>
        <taxon>Parastacoidea</taxon>
        <taxon>Parastacidae</taxon>
        <taxon>Cherax</taxon>
    </lineage>
</organism>
<keyword evidence="5" id="KW-0560">Oxidoreductase</keyword>
<keyword evidence="8" id="KW-1185">Reference proteome</keyword>
<evidence type="ECO:0000256" key="3">
    <source>
        <dbReference type="ARBA" id="ARBA00022630"/>
    </source>
</evidence>
<feature type="domain" description="Glucose-methanol-choline oxidoreductase N-terminal" evidence="6">
    <location>
        <begin position="8"/>
        <end position="111"/>
    </location>
</feature>